<dbReference type="InterPro" id="IPR014284">
    <property type="entry name" value="RNA_pol_sigma-70_dom"/>
</dbReference>
<dbReference type="NCBIfam" id="NF009164">
    <property type="entry name" value="PRK12511.1"/>
    <property type="match status" value="1"/>
</dbReference>
<keyword evidence="9" id="KW-1185">Reference proteome</keyword>
<evidence type="ECO:0000259" key="7">
    <source>
        <dbReference type="Pfam" id="PF22029"/>
    </source>
</evidence>
<keyword evidence="2" id="KW-0805">Transcription regulation</keyword>
<feature type="domain" description="PhyR sigma2" evidence="7">
    <location>
        <begin position="13"/>
        <end position="64"/>
    </location>
</feature>
<sequence length="195" mass="21624">MAEKNAFPDIVDLLVPLRRYARALTRDALKADDLVHDTLVRALEAKGNLRPNTNLRTWMMTVLHNVFIDEQRRRQVEVRHADTLVRMHEDMSPPAQEGQVRLAQIREAFATLPEEQRAALHLVTIEGMAYADAAAVLGIPIGTLMSRLGRGRAALRAFEEGHRGGRESESPPSAPRPALRLVSSDGPLRRAAGDS</sequence>
<comment type="similarity">
    <text evidence="1">Belongs to the sigma-70 factor family. ECF subfamily.</text>
</comment>
<dbReference type="SUPFAM" id="SSF88659">
    <property type="entry name" value="Sigma3 and sigma4 domains of RNA polymerase sigma factors"/>
    <property type="match status" value="1"/>
</dbReference>
<organism evidence="8 9">
    <name type="scientific">Methylobacterium aerolatum</name>
    <dbReference type="NCBI Taxonomy" id="418708"/>
    <lineage>
        <taxon>Bacteria</taxon>
        <taxon>Pseudomonadati</taxon>
        <taxon>Pseudomonadota</taxon>
        <taxon>Alphaproteobacteria</taxon>
        <taxon>Hyphomicrobiales</taxon>
        <taxon>Methylobacteriaceae</taxon>
        <taxon>Methylobacterium</taxon>
    </lineage>
</organism>
<name>A0ABU0I4Y0_9HYPH</name>
<dbReference type="Gene3D" id="1.10.1740.10">
    <property type="match status" value="1"/>
</dbReference>
<dbReference type="InterPro" id="IPR013324">
    <property type="entry name" value="RNA_pol_sigma_r3/r4-like"/>
</dbReference>
<feature type="region of interest" description="Disordered" evidence="5">
    <location>
        <begin position="159"/>
        <end position="195"/>
    </location>
</feature>
<gene>
    <name evidence="8" type="ORF">QO012_004197</name>
</gene>
<dbReference type="PANTHER" id="PTHR43133">
    <property type="entry name" value="RNA POLYMERASE ECF-TYPE SIGMA FACTO"/>
    <property type="match status" value="1"/>
</dbReference>
<feature type="compositionally biased region" description="Basic and acidic residues" evidence="5">
    <location>
        <begin position="159"/>
        <end position="169"/>
    </location>
</feature>
<feature type="domain" description="RNA polymerase sigma factor 70 region 4 type 2" evidence="6">
    <location>
        <begin position="103"/>
        <end position="155"/>
    </location>
</feature>
<dbReference type="Proteomes" id="UP001231124">
    <property type="component" value="Unassembled WGS sequence"/>
</dbReference>
<dbReference type="PANTHER" id="PTHR43133:SF25">
    <property type="entry name" value="RNA POLYMERASE SIGMA FACTOR RFAY-RELATED"/>
    <property type="match status" value="1"/>
</dbReference>
<dbReference type="InterPro" id="IPR036388">
    <property type="entry name" value="WH-like_DNA-bd_sf"/>
</dbReference>
<dbReference type="InterPro" id="IPR039425">
    <property type="entry name" value="RNA_pol_sigma-70-like"/>
</dbReference>
<protein>
    <submittedName>
        <fullName evidence="8">RNA polymerase sigma-70 factor (ECF subfamily)</fullName>
    </submittedName>
</protein>
<dbReference type="Pfam" id="PF22029">
    <property type="entry name" value="PhyR_sigma2"/>
    <property type="match status" value="1"/>
</dbReference>
<comment type="caution">
    <text evidence="8">The sequence shown here is derived from an EMBL/GenBank/DDBJ whole genome shotgun (WGS) entry which is preliminary data.</text>
</comment>
<dbReference type="InterPro" id="IPR053866">
    <property type="entry name" value="PhyR_sigma2"/>
</dbReference>
<evidence type="ECO:0000256" key="5">
    <source>
        <dbReference type="SAM" id="MobiDB-lite"/>
    </source>
</evidence>
<keyword evidence="4" id="KW-0804">Transcription</keyword>
<dbReference type="SUPFAM" id="SSF88946">
    <property type="entry name" value="Sigma2 domain of RNA polymerase sigma factors"/>
    <property type="match status" value="1"/>
</dbReference>
<dbReference type="InterPro" id="IPR013249">
    <property type="entry name" value="RNA_pol_sigma70_r4_t2"/>
</dbReference>
<evidence type="ECO:0000313" key="8">
    <source>
        <dbReference type="EMBL" id="MDQ0449675.1"/>
    </source>
</evidence>
<evidence type="ECO:0000256" key="2">
    <source>
        <dbReference type="ARBA" id="ARBA00023015"/>
    </source>
</evidence>
<reference evidence="8 9" key="1">
    <citation type="submission" date="2023-07" db="EMBL/GenBank/DDBJ databases">
        <title>Genomic Encyclopedia of Type Strains, Phase IV (KMG-IV): sequencing the most valuable type-strain genomes for metagenomic binning, comparative biology and taxonomic classification.</title>
        <authorList>
            <person name="Goeker M."/>
        </authorList>
    </citation>
    <scope>NUCLEOTIDE SEQUENCE [LARGE SCALE GENOMIC DNA]</scope>
    <source>
        <strain evidence="8 9">DSM 19013</strain>
    </source>
</reference>
<keyword evidence="3" id="KW-0731">Sigma factor</keyword>
<dbReference type="InterPro" id="IPR013325">
    <property type="entry name" value="RNA_pol_sigma_r2"/>
</dbReference>
<evidence type="ECO:0000259" key="6">
    <source>
        <dbReference type="Pfam" id="PF08281"/>
    </source>
</evidence>
<accession>A0ABU0I4Y0</accession>
<dbReference type="Gene3D" id="1.10.10.10">
    <property type="entry name" value="Winged helix-like DNA-binding domain superfamily/Winged helix DNA-binding domain"/>
    <property type="match status" value="1"/>
</dbReference>
<proteinExistence type="inferred from homology"/>
<evidence type="ECO:0000256" key="3">
    <source>
        <dbReference type="ARBA" id="ARBA00023082"/>
    </source>
</evidence>
<dbReference type="NCBIfam" id="TIGR02937">
    <property type="entry name" value="sigma70-ECF"/>
    <property type="match status" value="1"/>
</dbReference>
<evidence type="ECO:0000256" key="4">
    <source>
        <dbReference type="ARBA" id="ARBA00023163"/>
    </source>
</evidence>
<dbReference type="EMBL" id="JAUSVP010000016">
    <property type="protein sequence ID" value="MDQ0449675.1"/>
    <property type="molecule type" value="Genomic_DNA"/>
</dbReference>
<dbReference type="CDD" id="cd06171">
    <property type="entry name" value="Sigma70_r4"/>
    <property type="match status" value="1"/>
</dbReference>
<dbReference type="RefSeq" id="WP_238205173.1">
    <property type="nucleotide sequence ID" value="NZ_BPQE01000021.1"/>
</dbReference>
<dbReference type="Pfam" id="PF08281">
    <property type="entry name" value="Sigma70_r4_2"/>
    <property type="match status" value="1"/>
</dbReference>
<evidence type="ECO:0000313" key="9">
    <source>
        <dbReference type="Proteomes" id="UP001231124"/>
    </source>
</evidence>
<evidence type="ECO:0000256" key="1">
    <source>
        <dbReference type="ARBA" id="ARBA00010641"/>
    </source>
</evidence>